<proteinExistence type="predicted"/>
<feature type="compositionally biased region" description="Basic and acidic residues" evidence="1">
    <location>
        <begin position="30"/>
        <end position="48"/>
    </location>
</feature>
<reference evidence="2" key="1">
    <citation type="journal article" date="2022" name="bioRxiv">
        <title>Sequencing and chromosome-scale assembly of the giantPleurodeles waltlgenome.</title>
        <authorList>
            <person name="Brown T."/>
            <person name="Elewa A."/>
            <person name="Iarovenko S."/>
            <person name="Subramanian E."/>
            <person name="Araus A.J."/>
            <person name="Petzold A."/>
            <person name="Susuki M."/>
            <person name="Suzuki K.-i.T."/>
            <person name="Hayashi T."/>
            <person name="Toyoda A."/>
            <person name="Oliveira C."/>
            <person name="Osipova E."/>
            <person name="Leigh N.D."/>
            <person name="Simon A."/>
            <person name="Yun M.H."/>
        </authorList>
    </citation>
    <scope>NUCLEOTIDE SEQUENCE</scope>
    <source>
        <strain evidence="2">20211129_DDA</strain>
        <tissue evidence="2">Liver</tissue>
    </source>
</reference>
<keyword evidence="3" id="KW-1185">Reference proteome</keyword>
<evidence type="ECO:0000313" key="3">
    <source>
        <dbReference type="Proteomes" id="UP001066276"/>
    </source>
</evidence>
<organism evidence="2 3">
    <name type="scientific">Pleurodeles waltl</name>
    <name type="common">Iberian ribbed newt</name>
    <dbReference type="NCBI Taxonomy" id="8319"/>
    <lineage>
        <taxon>Eukaryota</taxon>
        <taxon>Metazoa</taxon>
        <taxon>Chordata</taxon>
        <taxon>Craniata</taxon>
        <taxon>Vertebrata</taxon>
        <taxon>Euteleostomi</taxon>
        <taxon>Amphibia</taxon>
        <taxon>Batrachia</taxon>
        <taxon>Caudata</taxon>
        <taxon>Salamandroidea</taxon>
        <taxon>Salamandridae</taxon>
        <taxon>Pleurodelinae</taxon>
        <taxon>Pleurodeles</taxon>
    </lineage>
</organism>
<accession>A0AAV7VG18</accession>
<dbReference type="EMBL" id="JANPWB010000003">
    <property type="protein sequence ID" value="KAJ1200248.1"/>
    <property type="molecule type" value="Genomic_DNA"/>
</dbReference>
<evidence type="ECO:0000256" key="1">
    <source>
        <dbReference type="SAM" id="MobiDB-lite"/>
    </source>
</evidence>
<sequence>MGVDLLYPWGTTKDIGEALCLRLPYGSKRLEEDAGKAERDREEREQARRRMHVGQAQRETCCVIIGDEKQDKEAKEEIKVDGHQTMRRENPQREDREGERHTRKQATFQEERGSARYVNRAGEGNVMSSGEGIDDRETEKNYIGTN</sequence>
<gene>
    <name evidence="2" type="ORF">NDU88_004074</name>
</gene>
<protein>
    <submittedName>
        <fullName evidence="2">Uncharacterized protein</fullName>
    </submittedName>
</protein>
<dbReference type="Proteomes" id="UP001066276">
    <property type="component" value="Chromosome 2_1"/>
</dbReference>
<evidence type="ECO:0000313" key="2">
    <source>
        <dbReference type="EMBL" id="KAJ1200248.1"/>
    </source>
</evidence>
<name>A0AAV7VG18_PLEWA</name>
<comment type="caution">
    <text evidence="2">The sequence shown here is derived from an EMBL/GenBank/DDBJ whole genome shotgun (WGS) entry which is preliminary data.</text>
</comment>
<feature type="compositionally biased region" description="Basic and acidic residues" evidence="1">
    <location>
        <begin position="72"/>
        <end position="100"/>
    </location>
</feature>
<dbReference type="AlphaFoldDB" id="A0AAV7VG18"/>
<feature type="region of interest" description="Disordered" evidence="1">
    <location>
        <begin position="72"/>
        <end position="146"/>
    </location>
</feature>
<feature type="region of interest" description="Disordered" evidence="1">
    <location>
        <begin position="30"/>
        <end position="56"/>
    </location>
</feature>